<organism evidence="2 3">
    <name type="scientific">Trichoderma asperellum (strain ATCC 204424 / CBS 433.97 / NBRC 101777)</name>
    <dbReference type="NCBI Taxonomy" id="1042311"/>
    <lineage>
        <taxon>Eukaryota</taxon>
        <taxon>Fungi</taxon>
        <taxon>Dikarya</taxon>
        <taxon>Ascomycota</taxon>
        <taxon>Pezizomycotina</taxon>
        <taxon>Sordariomycetes</taxon>
        <taxon>Hypocreomycetidae</taxon>
        <taxon>Hypocreales</taxon>
        <taxon>Hypocreaceae</taxon>
        <taxon>Trichoderma</taxon>
    </lineage>
</organism>
<keyword evidence="1" id="KW-0812">Transmembrane</keyword>
<gene>
    <name evidence="2" type="ORF">M441DRAFT_277009</name>
</gene>
<reference evidence="2 3" key="1">
    <citation type="submission" date="2016-07" db="EMBL/GenBank/DDBJ databases">
        <title>Multiple horizontal gene transfer events from other fungi enriched the ability of initially mycotrophic Trichoderma (Ascomycota) to feed on dead plant biomass.</title>
        <authorList>
            <consortium name="DOE Joint Genome Institute"/>
            <person name="Aerts A."/>
            <person name="Atanasova L."/>
            <person name="Chenthamara K."/>
            <person name="Zhang J."/>
            <person name="Grujic M."/>
            <person name="Henrissat B."/>
            <person name="Kuo A."/>
            <person name="Salamov A."/>
            <person name="Lipzen A."/>
            <person name="Labutti K."/>
            <person name="Barry K."/>
            <person name="Miao Y."/>
            <person name="Rahimi M.J."/>
            <person name="Shen Q."/>
            <person name="Grigoriev I.V."/>
            <person name="Kubicek C.P."/>
            <person name="Druzhinina I.S."/>
        </authorList>
    </citation>
    <scope>NUCLEOTIDE SEQUENCE [LARGE SCALE GENOMIC DNA]</scope>
    <source>
        <strain evidence="2 3">CBS 433.97</strain>
    </source>
</reference>
<protein>
    <submittedName>
        <fullName evidence="2">Uncharacterized protein</fullName>
    </submittedName>
</protein>
<evidence type="ECO:0000313" key="3">
    <source>
        <dbReference type="Proteomes" id="UP000240493"/>
    </source>
</evidence>
<dbReference type="EMBL" id="KZ679270">
    <property type="protein sequence ID" value="PTB36352.1"/>
    <property type="molecule type" value="Genomic_DNA"/>
</dbReference>
<sequence length="88" mass="10155">MLLPSYPLSKEKKTEVILIHWAARECSIVKRRSLEGLGKTKILGKNFFFLFSFFFFLFSFFFLFLSLDRAINLARALQTAKSLHGCSA</sequence>
<accession>A0A2T3YUV2</accession>
<proteinExistence type="predicted"/>
<keyword evidence="3" id="KW-1185">Reference proteome</keyword>
<feature type="transmembrane region" description="Helical" evidence="1">
    <location>
        <begin position="47"/>
        <end position="67"/>
    </location>
</feature>
<keyword evidence="1" id="KW-1133">Transmembrane helix</keyword>
<evidence type="ECO:0000313" key="2">
    <source>
        <dbReference type="EMBL" id="PTB36352.1"/>
    </source>
</evidence>
<evidence type="ECO:0000256" key="1">
    <source>
        <dbReference type="SAM" id="Phobius"/>
    </source>
</evidence>
<dbReference type="Proteomes" id="UP000240493">
    <property type="component" value="Unassembled WGS sequence"/>
</dbReference>
<dbReference type="AlphaFoldDB" id="A0A2T3YUV2"/>
<name>A0A2T3YUV2_TRIA4</name>
<keyword evidence="1" id="KW-0472">Membrane</keyword>